<protein>
    <submittedName>
        <fullName evidence="1">Uncharacterized protein</fullName>
    </submittedName>
</protein>
<reference evidence="1 2" key="1">
    <citation type="submission" date="2024-01" db="EMBL/GenBank/DDBJ databases">
        <title>The complete chloroplast genome sequence of Lithospermum erythrorhizon: insights into the phylogenetic relationship among Boraginaceae species and the maternal lineages of purple gromwells.</title>
        <authorList>
            <person name="Okada T."/>
            <person name="Watanabe K."/>
        </authorList>
    </citation>
    <scope>NUCLEOTIDE SEQUENCE [LARGE SCALE GENOMIC DNA]</scope>
</reference>
<sequence length="235" mass="26686">MSFRAEIRARSQSKSFKNPQHKENLGCTTFDVGKSYDLDVSLGSCLDSLIGESNYLIADLVYDWQKSLIHLLKPFWNETLNVSFTATKISYPDPLTLISMLGLRCSSPMELNLSTNDESDNLLVRDLLTLDMIQKCSTADWNNDLKRVGLVYTSSKGIFFASFCDYATIYLNMNRNDANSSYKEDETETTFKNDRCGTFCGDELTNPSISQSYVMTGKAEWCFPFDPGLERSYRN</sequence>
<dbReference type="Proteomes" id="UP001454036">
    <property type="component" value="Unassembled WGS sequence"/>
</dbReference>
<evidence type="ECO:0000313" key="1">
    <source>
        <dbReference type="EMBL" id="GAA0185154.1"/>
    </source>
</evidence>
<dbReference type="EMBL" id="BAABME010012476">
    <property type="protein sequence ID" value="GAA0185154.1"/>
    <property type="molecule type" value="Genomic_DNA"/>
</dbReference>
<proteinExistence type="predicted"/>
<gene>
    <name evidence="1" type="ORF">LIER_32442</name>
</gene>
<name>A0AAV3RUT4_LITER</name>
<organism evidence="1 2">
    <name type="scientific">Lithospermum erythrorhizon</name>
    <name type="common">Purple gromwell</name>
    <name type="synonym">Lithospermum officinale var. erythrorhizon</name>
    <dbReference type="NCBI Taxonomy" id="34254"/>
    <lineage>
        <taxon>Eukaryota</taxon>
        <taxon>Viridiplantae</taxon>
        <taxon>Streptophyta</taxon>
        <taxon>Embryophyta</taxon>
        <taxon>Tracheophyta</taxon>
        <taxon>Spermatophyta</taxon>
        <taxon>Magnoliopsida</taxon>
        <taxon>eudicotyledons</taxon>
        <taxon>Gunneridae</taxon>
        <taxon>Pentapetalae</taxon>
        <taxon>asterids</taxon>
        <taxon>lamiids</taxon>
        <taxon>Boraginales</taxon>
        <taxon>Boraginaceae</taxon>
        <taxon>Boraginoideae</taxon>
        <taxon>Lithospermeae</taxon>
        <taxon>Lithospermum</taxon>
    </lineage>
</organism>
<accession>A0AAV3RUT4</accession>
<keyword evidence="2" id="KW-1185">Reference proteome</keyword>
<dbReference type="AlphaFoldDB" id="A0AAV3RUT4"/>
<evidence type="ECO:0000313" key="2">
    <source>
        <dbReference type="Proteomes" id="UP001454036"/>
    </source>
</evidence>
<comment type="caution">
    <text evidence="1">The sequence shown here is derived from an EMBL/GenBank/DDBJ whole genome shotgun (WGS) entry which is preliminary data.</text>
</comment>